<dbReference type="RefSeq" id="WP_002726209.1">
    <property type="nucleotide sequence ID" value="NZ_CAHP01000010.1"/>
</dbReference>
<organism evidence="9 10">
    <name type="scientific">Magnetospirillum molischianum DSM 120</name>
    <dbReference type="NCBI Taxonomy" id="1150626"/>
    <lineage>
        <taxon>Bacteria</taxon>
        <taxon>Pseudomonadati</taxon>
        <taxon>Pseudomonadota</taxon>
        <taxon>Alphaproteobacteria</taxon>
        <taxon>Rhodospirillales</taxon>
        <taxon>Rhodospirillaceae</taxon>
        <taxon>Magnetospirillum</taxon>
    </lineage>
</organism>
<feature type="transmembrane region" description="Helical" evidence="7">
    <location>
        <begin position="272"/>
        <end position="289"/>
    </location>
</feature>
<feature type="transmembrane region" description="Helical" evidence="7">
    <location>
        <begin position="41"/>
        <end position="62"/>
    </location>
</feature>
<evidence type="ECO:0000256" key="1">
    <source>
        <dbReference type="ARBA" id="ARBA00004651"/>
    </source>
</evidence>
<feature type="transmembrane region" description="Helical" evidence="7">
    <location>
        <begin position="130"/>
        <end position="150"/>
    </location>
</feature>
<evidence type="ECO:0000259" key="8">
    <source>
        <dbReference type="Pfam" id="PF00892"/>
    </source>
</evidence>
<sequence length="351" mass="36633">MVHGRNRALPHKGVIAALVAALLFGASTPLAKGLLDSLGPWLLAGSLYLGSGLGLAALRLLIPGTGVRLVRSDWPWLAGAVLSGGVIAPVLLMVGLAGSTAATASLLLNAEAVFTAVLAWMVFKENADRRIVIGMLAIVAGAVALSWPGGAAAIDASWPSLAVLAACLCWGIDNNLTRKVSLADPLRIAALKGLVAGSVNVALAVAAGASVPQPGALALAAGLGFVGYGLSLAAFVIGLRELGAARTGAYFSTAPFIGALLAVLWFEEPLTPRLIAAGLLMGLGVWLHLTERHDHRHEHEAFEHDHVHTHDDHHRHHDGNEPAGFHAHSHRHLPMSHSHPHFPDAHHRHGH</sequence>
<feature type="transmembrane region" description="Helical" evidence="7">
    <location>
        <begin position="102"/>
        <end position="123"/>
    </location>
</feature>
<dbReference type="InterPro" id="IPR051258">
    <property type="entry name" value="Diverse_Substrate_Transporter"/>
</dbReference>
<keyword evidence="3 7" id="KW-0812">Transmembrane</keyword>
<feature type="region of interest" description="Disordered" evidence="6">
    <location>
        <begin position="307"/>
        <end position="351"/>
    </location>
</feature>
<keyword evidence="2" id="KW-1003">Cell membrane</keyword>
<comment type="caution">
    <text evidence="9">The sequence shown here is derived from an EMBL/GenBank/DDBJ whole genome shotgun (WGS) entry which is preliminary data.</text>
</comment>
<keyword evidence="10" id="KW-1185">Reference proteome</keyword>
<reference evidence="9 10" key="1">
    <citation type="journal article" date="2012" name="J. Bacteriol.">
        <title>Draft Genome Sequence of the Purple Photosynthetic Bacterium Phaeospirillum molischianum DSM120, a Particularly Versatile Bacterium.</title>
        <authorList>
            <person name="Duquesne K."/>
            <person name="Prima V."/>
            <person name="Ji B."/>
            <person name="Rouy Z."/>
            <person name="Medigue C."/>
            <person name="Talla E."/>
            <person name="Sturgis J.N."/>
        </authorList>
    </citation>
    <scope>NUCLEOTIDE SEQUENCE [LARGE SCALE GENOMIC DNA]</scope>
    <source>
        <strain evidence="10">DSM120</strain>
    </source>
</reference>
<proteinExistence type="predicted"/>
<evidence type="ECO:0000313" key="10">
    <source>
        <dbReference type="Proteomes" id="UP000004169"/>
    </source>
</evidence>
<keyword evidence="5 7" id="KW-0472">Membrane</keyword>
<name>H8FP86_MAGML</name>
<evidence type="ECO:0000256" key="7">
    <source>
        <dbReference type="SAM" id="Phobius"/>
    </source>
</evidence>
<evidence type="ECO:0000256" key="3">
    <source>
        <dbReference type="ARBA" id="ARBA00022692"/>
    </source>
</evidence>
<evidence type="ECO:0000313" key="9">
    <source>
        <dbReference type="EMBL" id="CCG40174.1"/>
    </source>
</evidence>
<keyword evidence="4 7" id="KW-1133">Transmembrane helix</keyword>
<dbReference type="InterPro" id="IPR000620">
    <property type="entry name" value="EamA_dom"/>
</dbReference>
<dbReference type="Proteomes" id="UP000004169">
    <property type="component" value="Unassembled WGS sequence"/>
</dbReference>
<feature type="transmembrane region" description="Helical" evidence="7">
    <location>
        <begin position="74"/>
        <end position="96"/>
    </location>
</feature>
<dbReference type="PANTHER" id="PTHR42920:SF11">
    <property type="entry name" value="INNER MEMBRANE PROTEIN YTFF"/>
    <property type="match status" value="1"/>
</dbReference>
<feature type="domain" description="EamA" evidence="8">
    <location>
        <begin position="12"/>
        <end position="146"/>
    </location>
</feature>
<dbReference type="STRING" id="1150626.PHAMO_180143"/>
<feature type="compositionally biased region" description="Basic residues" evidence="6">
    <location>
        <begin position="327"/>
        <end position="351"/>
    </location>
</feature>
<evidence type="ECO:0000256" key="6">
    <source>
        <dbReference type="SAM" id="MobiDB-lite"/>
    </source>
</evidence>
<dbReference type="SUPFAM" id="SSF103481">
    <property type="entry name" value="Multidrug resistance efflux transporter EmrE"/>
    <property type="match status" value="2"/>
</dbReference>
<dbReference type="PANTHER" id="PTHR42920">
    <property type="entry name" value="OS03G0707200 PROTEIN-RELATED"/>
    <property type="match status" value="1"/>
</dbReference>
<dbReference type="OrthoDB" id="9794287at2"/>
<comment type="subcellular location">
    <subcellularLocation>
        <location evidence="1">Cell membrane</location>
        <topology evidence="1">Multi-pass membrane protein</topology>
    </subcellularLocation>
</comment>
<protein>
    <recommendedName>
        <fullName evidence="8">EamA domain-containing protein</fullName>
    </recommendedName>
</protein>
<feature type="transmembrane region" description="Helical" evidence="7">
    <location>
        <begin position="215"/>
        <end position="237"/>
    </location>
</feature>
<feature type="transmembrane region" description="Helical" evidence="7">
    <location>
        <begin position="249"/>
        <end position="266"/>
    </location>
</feature>
<evidence type="ECO:0000256" key="2">
    <source>
        <dbReference type="ARBA" id="ARBA00022475"/>
    </source>
</evidence>
<evidence type="ECO:0000256" key="5">
    <source>
        <dbReference type="ARBA" id="ARBA00023136"/>
    </source>
</evidence>
<dbReference type="AlphaFoldDB" id="H8FP86"/>
<accession>H8FP86</accession>
<dbReference type="eggNOG" id="COG0697">
    <property type="taxonomic scope" value="Bacteria"/>
</dbReference>
<feature type="domain" description="EamA" evidence="8">
    <location>
        <begin position="160"/>
        <end position="288"/>
    </location>
</feature>
<dbReference type="GO" id="GO:0005886">
    <property type="term" value="C:plasma membrane"/>
    <property type="evidence" value="ECO:0007669"/>
    <property type="project" value="UniProtKB-SubCell"/>
</dbReference>
<dbReference type="EMBL" id="CAHP01000010">
    <property type="protein sequence ID" value="CCG40174.1"/>
    <property type="molecule type" value="Genomic_DNA"/>
</dbReference>
<evidence type="ECO:0000256" key="4">
    <source>
        <dbReference type="ARBA" id="ARBA00022989"/>
    </source>
</evidence>
<dbReference type="Gene3D" id="1.10.3730.20">
    <property type="match status" value="1"/>
</dbReference>
<dbReference type="InterPro" id="IPR037185">
    <property type="entry name" value="EmrE-like"/>
</dbReference>
<dbReference type="Pfam" id="PF00892">
    <property type="entry name" value="EamA"/>
    <property type="match status" value="2"/>
</dbReference>
<gene>
    <name evidence="9" type="ORF">PHAMO_180143</name>
</gene>